<accession>A0AAD8EE37</accession>
<organism evidence="1 2">
    <name type="scientific">Diploptera punctata</name>
    <name type="common">Pacific beetle cockroach</name>
    <dbReference type="NCBI Taxonomy" id="6984"/>
    <lineage>
        <taxon>Eukaryota</taxon>
        <taxon>Metazoa</taxon>
        <taxon>Ecdysozoa</taxon>
        <taxon>Arthropoda</taxon>
        <taxon>Hexapoda</taxon>
        <taxon>Insecta</taxon>
        <taxon>Pterygota</taxon>
        <taxon>Neoptera</taxon>
        <taxon>Polyneoptera</taxon>
        <taxon>Dictyoptera</taxon>
        <taxon>Blattodea</taxon>
        <taxon>Blaberoidea</taxon>
        <taxon>Blaberidae</taxon>
        <taxon>Diplopterinae</taxon>
        <taxon>Diploptera</taxon>
    </lineage>
</organism>
<comment type="caution">
    <text evidence="1">The sequence shown here is derived from an EMBL/GenBank/DDBJ whole genome shotgun (WGS) entry which is preliminary data.</text>
</comment>
<keyword evidence="2" id="KW-1185">Reference proteome</keyword>
<gene>
    <name evidence="1" type="ORF">L9F63_019714</name>
</gene>
<sequence length="69" mass="7867">MLQVLKKAPNLKSFQIMFRDDAVQMLELLFGNCDGIMRLEISYCKLGDNSMTVLDKIVALYPGLEELEL</sequence>
<evidence type="ECO:0000313" key="2">
    <source>
        <dbReference type="Proteomes" id="UP001233999"/>
    </source>
</evidence>
<evidence type="ECO:0000313" key="1">
    <source>
        <dbReference type="EMBL" id="KAJ9586676.1"/>
    </source>
</evidence>
<dbReference type="Proteomes" id="UP001233999">
    <property type="component" value="Unassembled WGS sequence"/>
</dbReference>
<feature type="non-terminal residue" evidence="1">
    <location>
        <position position="69"/>
    </location>
</feature>
<dbReference type="EMBL" id="JASPKZ010006852">
    <property type="protein sequence ID" value="KAJ9586676.1"/>
    <property type="molecule type" value="Genomic_DNA"/>
</dbReference>
<reference evidence="1" key="1">
    <citation type="journal article" date="2023" name="IScience">
        <title>Live-bearing cockroach genome reveals convergent evolutionary mechanisms linked to viviparity in insects and beyond.</title>
        <authorList>
            <person name="Fouks B."/>
            <person name="Harrison M.C."/>
            <person name="Mikhailova A.A."/>
            <person name="Marchal E."/>
            <person name="English S."/>
            <person name="Carruthers M."/>
            <person name="Jennings E.C."/>
            <person name="Chiamaka E.L."/>
            <person name="Frigard R.A."/>
            <person name="Pippel M."/>
            <person name="Attardo G.M."/>
            <person name="Benoit J.B."/>
            <person name="Bornberg-Bauer E."/>
            <person name="Tobe S.S."/>
        </authorList>
    </citation>
    <scope>NUCLEOTIDE SEQUENCE</scope>
    <source>
        <strain evidence="1">Stay&amp;Tobe</strain>
    </source>
</reference>
<dbReference type="SUPFAM" id="SSF52047">
    <property type="entry name" value="RNI-like"/>
    <property type="match status" value="1"/>
</dbReference>
<reference evidence="1" key="2">
    <citation type="submission" date="2023-05" db="EMBL/GenBank/DDBJ databases">
        <authorList>
            <person name="Fouks B."/>
        </authorList>
    </citation>
    <scope>NUCLEOTIDE SEQUENCE</scope>
    <source>
        <strain evidence="1">Stay&amp;Tobe</strain>
        <tissue evidence="1">Testes</tissue>
    </source>
</reference>
<dbReference type="AlphaFoldDB" id="A0AAD8EE37"/>
<name>A0AAD8EE37_DIPPU</name>
<proteinExistence type="predicted"/>
<protein>
    <submittedName>
        <fullName evidence="1">Uncharacterized protein</fullName>
    </submittedName>
</protein>